<gene>
    <name evidence="1" type="ORF">AB2B41_03860</name>
</gene>
<dbReference type="InterPro" id="IPR029024">
    <property type="entry name" value="TerB-like"/>
</dbReference>
<reference evidence="1 2" key="1">
    <citation type="submission" date="2024-07" db="EMBL/GenBank/DDBJ databases">
        <title>Marimonas sp.nov., isolated from tidal-flat sediment.</title>
        <authorList>
            <person name="Jayan J.N."/>
            <person name="Lee S.S."/>
        </authorList>
    </citation>
    <scope>NUCLEOTIDE SEQUENCE [LARGE SCALE GENOMIC DNA]</scope>
    <source>
        <strain evidence="1 2">MJW-29</strain>
    </source>
</reference>
<accession>A0ABV3RJK7</accession>
<dbReference type="InterPro" id="IPR007486">
    <property type="entry name" value="YebE"/>
</dbReference>
<dbReference type="SUPFAM" id="SSF158682">
    <property type="entry name" value="TerB-like"/>
    <property type="match status" value="1"/>
</dbReference>
<evidence type="ECO:0000313" key="2">
    <source>
        <dbReference type="Proteomes" id="UP001556098"/>
    </source>
</evidence>
<dbReference type="RefSeq" id="WP_367876423.1">
    <property type="nucleotide sequence ID" value="NZ_JBFNXX010000002.1"/>
</dbReference>
<dbReference type="Pfam" id="PF04391">
    <property type="entry name" value="DUF533"/>
    <property type="match status" value="1"/>
</dbReference>
<organism evidence="1 2">
    <name type="scientific">Sulfitobacter sediminis</name>
    <dbReference type="NCBI Taxonomy" id="3234186"/>
    <lineage>
        <taxon>Bacteria</taxon>
        <taxon>Pseudomonadati</taxon>
        <taxon>Pseudomonadota</taxon>
        <taxon>Alphaproteobacteria</taxon>
        <taxon>Rhodobacterales</taxon>
        <taxon>Roseobacteraceae</taxon>
        <taxon>Sulfitobacter</taxon>
    </lineage>
</organism>
<dbReference type="Proteomes" id="UP001556098">
    <property type="component" value="Unassembled WGS sequence"/>
</dbReference>
<sequence>MSLMKTLAKVAVGVAVTKGASAMMRQSGGGAGGAGGLGGLLGGLASGGGTAPRRGSTQAGGLEDMLGGLLGGAGSGAGDMPGGLGGLLEQLGGAKGGAGGLGGLLGGLAGAAGAGGLLGGMGGAVQRRPERNDQSFGAVLNSQFDATPEPEIEPSQEQEAAAGLMIAAMIQAAKSDGTFDEAEKDKLLNQLGDVDAEEAAFVRAQLAAPVDFNAIVRETPQGMGPQVYAMSVLGIDLDTQQEAQYLHQLAQGFGMKPAEVNNIHAQLGVPSLYT</sequence>
<name>A0ABV3RJK7_9RHOB</name>
<dbReference type="CDD" id="cd07178">
    <property type="entry name" value="terB_like_YebE"/>
    <property type="match status" value="1"/>
</dbReference>
<dbReference type="EMBL" id="JBFNXX010000002">
    <property type="protein sequence ID" value="MEW9918723.1"/>
    <property type="molecule type" value="Genomic_DNA"/>
</dbReference>
<protein>
    <submittedName>
        <fullName evidence="1">DUF533 domain-containing protein</fullName>
    </submittedName>
</protein>
<keyword evidence="2" id="KW-1185">Reference proteome</keyword>
<comment type="caution">
    <text evidence="1">The sequence shown here is derived from an EMBL/GenBank/DDBJ whole genome shotgun (WGS) entry which is preliminary data.</text>
</comment>
<evidence type="ECO:0000313" key="1">
    <source>
        <dbReference type="EMBL" id="MEW9918723.1"/>
    </source>
</evidence>
<proteinExistence type="predicted"/>